<keyword evidence="3" id="KW-1185">Reference proteome</keyword>
<dbReference type="AlphaFoldDB" id="A0A2K9MEZ9"/>
<feature type="transmembrane region" description="Helical" evidence="1">
    <location>
        <begin position="39"/>
        <end position="59"/>
    </location>
</feature>
<organism evidence="2 3">
    <name type="scientific">Paracoccus jeotgali</name>
    <dbReference type="NCBI Taxonomy" id="2065379"/>
    <lineage>
        <taxon>Bacteria</taxon>
        <taxon>Pseudomonadati</taxon>
        <taxon>Pseudomonadota</taxon>
        <taxon>Alphaproteobacteria</taxon>
        <taxon>Rhodobacterales</taxon>
        <taxon>Paracoccaceae</taxon>
        <taxon>Paracoccus</taxon>
    </lineage>
</organism>
<dbReference type="OrthoDB" id="7510023at2"/>
<accession>A0A2K9MEZ9</accession>
<dbReference type="EMBL" id="CP025583">
    <property type="protein sequence ID" value="AUM74193.1"/>
    <property type="molecule type" value="Genomic_DNA"/>
</dbReference>
<protein>
    <submittedName>
        <fullName evidence="2">DUF2842 domain-containing protein</fullName>
    </submittedName>
</protein>
<feature type="transmembrane region" description="Helical" evidence="1">
    <location>
        <begin position="12"/>
        <end position="33"/>
    </location>
</feature>
<dbReference type="Pfam" id="PF11003">
    <property type="entry name" value="DUF2842"/>
    <property type="match status" value="1"/>
</dbReference>
<keyword evidence="1" id="KW-1133">Transmembrane helix</keyword>
<dbReference type="Proteomes" id="UP000234882">
    <property type="component" value="Chromosome"/>
</dbReference>
<keyword evidence="1" id="KW-0812">Transmembrane</keyword>
<keyword evidence="1" id="KW-0472">Membrane</keyword>
<name>A0A2K9MEZ9_9RHOB</name>
<evidence type="ECO:0000256" key="1">
    <source>
        <dbReference type="SAM" id="Phobius"/>
    </source>
</evidence>
<evidence type="ECO:0000313" key="3">
    <source>
        <dbReference type="Proteomes" id="UP000234882"/>
    </source>
</evidence>
<dbReference type="KEGG" id="paru:CYR75_07870"/>
<dbReference type="RefSeq" id="WP_101499541.1">
    <property type="nucleotide sequence ID" value="NZ_CP025583.1"/>
</dbReference>
<reference evidence="3" key="1">
    <citation type="submission" date="2017-12" db="EMBL/GenBank/DDBJ databases">
        <title>Genomic analysis of Paracoccus sp. CBA4604.</title>
        <authorList>
            <person name="Roh S.W."/>
            <person name="Kim J.Y."/>
            <person name="Kim J.S."/>
        </authorList>
    </citation>
    <scope>NUCLEOTIDE SEQUENCE [LARGE SCALE GENOMIC DNA]</scope>
    <source>
        <strain evidence="3">CBA4604</strain>
    </source>
</reference>
<dbReference type="InterPro" id="IPR021265">
    <property type="entry name" value="DUF2842"/>
</dbReference>
<evidence type="ECO:0000313" key="2">
    <source>
        <dbReference type="EMBL" id="AUM74193.1"/>
    </source>
</evidence>
<proteinExistence type="predicted"/>
<gene>
    <name evidence="2" type="ORF">CYR75_07870</name>
</gene>
<sequence length="71" mass="8173">MDLKTRKRLSLLILIIGLPGYIAVAWMLLAYVNDRWGRLPIWAEGLLVMFLGIVWILPFRRVFSGIGKSED</sequence>